<proteinExistence type="predicted"/>
<protein>
    <submittedName>
        <fullName evidence="1">IS66 family insertion sequence element accessory protein TnpB</fullName>
    </submittedName>
</protein>
<dbReference type="NCBIfam" id="NF033819">
    <property type="entry name" value="IS66_TnpB"/>
    <property type="match status" value="1"/>
</dbReference>
<accession>A0A848B1G8</accession>
<organism evidence="1 2">
    <name type="scientific">Victivallis vadensis</name>
    <dbReference type="NCBI Taxonomy" id="172901"/>
    <lineage>
        <taxon>Bacteria</taxon>
        <taxon>Pseudomonadati</taxon>
        <taxon>Lentisphaerota</taxon>
        <taxon>Lentisphaeria</taxon>
        <taxon>Victivallales</taxon>
        <taxon>Victivallaceae</taxon>
        <taxon>Victivallis</taxon>
    </lineage>
</organism>
<dbReference type="Pfam" id="PF05717">
    <property type="entry name" value="TnpB_IS66"/>
    <property type="match status" value="1"/>
</dbReference>
<gene>
    <name evidence="1" type="primary">tnpB</name>
    <name evidence="1" type="ORF">HF882_20615</name>
</gene>
<dbReference type="PANTHER" id="PTHR36455:SF1">
    <property type="entry name" value="BLR8292 PROTEIN"/>
    <property type="match status" value="1"/>
</dbReference>
<dbReference type="EMBL" id="JABAEW010000069">
    <property type="protein sequence ID" value="NMD88991.1"/>
    <property type="molecule type" value="Genomic_DNA"/>
</dbReference>
<dbReference type="PANTHER" id="PTHR36455">
    <property type="match status" value="1"/>
</dbReference>
<evidence type="ECO:0000313" key="2">
    <source>
        <dbReference type="Proteomes" id="UP000576225"/>
    </source>
</evidence>
<dbReference type="Proteomes" id="UP000576225">
    <property type="component" value="Unassembled WGS sequence"/>
</dbReference>
<reference evidence="1 2" key="1">
    <citation type="submission" date="2020-04" db="EMBL/GenBank/DDBJ databases">
        <authorList>
            <person name="Hitch T.C.A."/>
            <person name="Wylensek D."/>
            <person name="Clavel T."/>
        </authorList>
    </citation>
    <scope>NUCLEOTIDE SEQUENCE [LARGE SCALE GENOMIC DNA]</scope>
    <source>
        <strain evidence="1 2">COR2-253-APC-1A</strain>
    </source>
</reference>
<name>A0A848B1G8_9BACT</name>
<evidence type="ECO:0000313" key="1">
    <source>
        <dbReference type="EMBL" id="NMD88991.1"/>
    </source>
</evidence>
<dbReference type="InterPro" id="IPR008878">
    <property type="entry name" value="Transposase_IS66_Orf2"/>
</dbReference>
<sequence>MFGFSGAIKFYYCPTPLSMRKSFDGLAGAVEEYIRQDPESGHAFVFFGRSRKMVKILQWQGDGFTIWMKRLESGAFHLPKSAEGRIELSSRELAAILSGIKPHRYYKRYSKKS</sequence>
<dbReference type="AlphaFoldDB" id="A0A848B1G8"/>
<dbReference type="RefSeq" id="WP_168963957.1">
    <property type="nucleotide sequence ID" value="NZ_JABAEW010000069.1"/>
</dbReference>
<comment type="caution">
    <text evidence="1">The sequence shown here is derived from an EMBL/GenBank/DDBJ whole genome shotgun (WGS) entry which is preliminary data.</text>
</comment>